<sequence length="288" mass="31977">MTAATGGGGAGKQAPIPPAYPDFVVFAEKWLLPFVTVRLAEANREQTYTWCTQWWRHRPVSVRIAHLHTAFEAARRSRSGSTVSSYLTAHVDAHMQLILDAANGPLHRCTRTRHVALPSLSADPVPPGWFGPPRKPPPANADSEGGDGKKRPPPRFAHYADWVEQWLLPVTAVRVAGNHREGQYTWCRQWWAHHGVAVRFAALHAVFEAARLADDKTAMSTLFVSHIDPHLRRILDAAQGPLHRCTPDRHTPQPGLPTTDVPPHWFTTPVPAEDLGFGPDFRALHPNP</sequence>
<proteinExistence type="predicted"/>
<keyword evidence="3" id="KW-1185">Reference proteome</keyword>
<feature type="region of interest" description="Disordered" evidence="1">
    <location>
        <begin position="244"/>
        <end position="265"/>
    </location>
</feature>
<evidence type="ECO:0000313" key="2">
    <source>
        <dbReference type="EMBL" id="MBB5916850.1"/>
    </source>
</evidence>
<dbReference type="EMBL" id="JACHIT010000002">
    <property type="protein sequence ID" value="MBB5916850.1"/>
    <property type="molecule type" value="Genomic_DNA"/>
</dbReference>
<accession>A0A7W9PIR4</accession>
<evidence type="ECO:0008006" key="4">
    <source>
        <dbReference type="Google" id="ProtNLM"/>
    </source>
</evidence>
<protein>
    <recommendedName>
        <fullName evidence="4">DUF4913 domain-containing protein</fullName>
    </recommendedName>
</protein>
<dbReference type="RefSeq" id="WP_051162896.1">
    <property type="nucleotide sequence ID" value="NZ_JACHIT010000002.1"/>
</dbReference>
<evidence type="ECO:0000256" key="1">
    <source>
        <dbReference type="SAM" id="MobiDB-lite"/>
    </source>
</evidence>
<dbReference type="AlphaFoldDB" id="A0A7W9PIR4"/>
<dbReference type="Proteomes" id="UP000540412">
    <property type="component" value="Unassembled WGS sequence"/>
</dbReference>
<organism evidence="2 3">
    <name type="scientific">Nocardia transvalensis</name>
    <dbReference type="NCBI Taxonomy" id="37333"/>
    <lineage>
        <taxon>Bacteria</taxon>
        <taxon>Bacillati</taxon>
        <taxon>Actinomycetota</taxon>
        <taxon>Actinomycetes</taxon>
        <taxon>Mycobacteriales</taxon>
        <taxon>Nocardiaceae</taxon>
        <taxon>Nocardia</taxon>
    </lineage>
</organism>
<evidence type="ECO:0000313" key="3">
    <source>
        <dbReference type="Proteomes" id="UP000540412"/>
    </source>
</evidence>
<reference evidence="2 3" key="1">
    <citation type="submission" date="2020-08" db="EMBL/GenBank/DDBJ databases">
        <title>Sequencing the genomes of 1000 actinobacteria strains.</title>
        <authorList>
            <person name="Klenk H.-P."/>
        </authorList>
    </citation>
    <scope>NUCLEOTIDE SEQUENCE [LARGE SCALE GENOMIC DNA]</scope>
    <source>
        <strain evidence="2 3">DSM 43582</strain>
    </source>
</reference>
<dbReference type="InterPro" id="IPR032584">
    <property type="entry name" value="DUF4913"/>
</dbReference>
<name>A0A7W9PIR4_9NOCA</name>
<dbReference type="Pfam" id="PF16259">
    <property type="entry name" value="DUF4913"/>
    <property type="match status" value="2"/>
</dbReference>
<gene>
    <name evidence="2" type="ORF">BJY24_005762</name>
</gene>
<feature type="region of interest" description="Disordered" evidence="1">
    <location>
        <begin position="126"/>
        <end position="154"/>
    </location>
</feature>
<feature type="compositionally biased region" description="Pro residues" evidence="1">
    <location>
        <begin position="126"/>
        <end position="139"/>
    </location>
</feature>
<comment type="caution">
    <text evidence="2">The sequence shown here is derived from an EMBL/GenBank/DDBJ whole genome shotgun (WGS) entry which is preliminary data.</text>
</comment>